<dbReference type="GO" id="GO:0051536">
    <property type="term" value="F:iron-sulfur cluster binding"/>
    <property type="evidence" value="ECO:0007669"/>
    <property type="project" value="UniProtKB-KW"/>
</dbReference>
<dbReference type="SUPFAM" id="SSF54862">
    <property type="entry name" value="4Fe-4S ferredoxins"/>
    <property type="match status" value="1"/>
</dbReference>
<dbReference type="PROSITE" id="PS51379">
    <property type="entry name" value="4FE4S_FER_2"/>
    <property type="match status" value="2"/>
</dbReference>
<dbReference type="GO" id="GO:0046872">
    <property type="term" value="F:metal ion binding"/>
    <property type="evidence" value="ECO:0007669"/>
    <property type="project" value="UniProtKB-KW"/>
</dbReference>
<dbReference type="EMBL" id="QRMS01000003">
    <property type="protein sequence ID" value="RHJ87305.1"/>
    <property type="molecule type" value="Genomic_DNA"/>
</dbReference>
<dbReference type="OrthoDB" id="9807879at2"/>
<dbReference type="PROSITE" id="PS00198">
    <property type="entry name" value="4FE4S_FER_1"/>
    <property type="match status" value="1"/>
</dbReference>
<evidence type="ECO:0000259" key="4">
    <source>
        <dbReference type="PROSITE" id="PS51379"/>
    </source>
</evidence>
<accession>A0A415E0Z6</accession>
<gene>
    <name evidence="5" type="ORF">DW099_11435</name>
</gene>
<dbReference type="InterPro" id="IPR052977">
    <property type="entry name" value="Polyferredoxin-like_ET"/>
</dbReference>
<dbReference type="PANTHER" id="PTHR43193:SF2">
    <property type="entry name" value="POLYFERREDOXIN PROTEIN FWDF"/>
    <property type="match status" value="1"/>
</dbReference>
<name>A0A415E0Z6_9FIRM</name>
<dbReference type="PANTHER" id="PTHR43193">
    <property type="match status" value="1"/>
</dbReference>
<dbReference type="Pfam" id="PF12838">
    <property type="entry name" value="Fer4_7"/>
    <property type="match status" value="1"/>
</dbReference>
<dbReference type="AlphaFoldDB" id="A0A415E0Z6"/>
<dbReference type="STRING" id="1776384.GCA_900086585_00777"/>
<reference evidence="5 6" key="1">
    <citation type="submission" date="2018-08" db="EMBL/GenBank/DDBJ databases">
        <title>A genome reference for cultivated species of the human gut microbiota.</title>
        <authorList>
            <person name="Zou Y."/>
            <person name="Xue W."/>
            <person name="Luo G."/>
        </authorList>
    </citation>
    <scope>NUCLEOTIDE SEQUENCE [LARGE SCALE GENOMIC DNA]</scope>
    <source>
        <strain evidence="5 6">AM07-24</strain>
    </source>
</reference>
<keyword evidence="3" id="KW-0411">Iron-sulfur</keyword>
<keyword evidence="2" id="KW-0408">Iron</keyword>
<evidence type="ECO:0000256" key="3">
    <source>
        <dbReference type="ARBA" id="ARBA00023014"/>
    </source>
</evidence>
<organism evidence="5 6">
    <name type="scientific">Emergencia timonensis</name>
    <dbReference type="NCBI Taxonomy" id="1776384"/>
    <lineage>
        <taxon>Bacteria</taxon>
        <taxon>Bacillati</taxon>
        <taxon>Bacillota</taxon>
        <taxon>Clostridia</taxon>
        <taxon>Peptostreptococcales</taxon>
        <taxon>Anaerovoracaceae</taxon>
        <taxon>Emergencia</taxon>
    </lineage>
</organism>
<proteinExistence type="predicted"/>
<sequence>MATLNLNVERCKSCSYCIISCPKKALQLSGSLNKEGYDYVIVDDDKCIRCGICYTVCPDNVFEIAE</sequence>
<dbReference type="InterPro" id="IPR017896">
    <property type="entry name" value="4Fe4S_Fe-S-bd"/>
</dbReference>
<evidence type="ECO:0000256" key="1">
    <source>
        <dbReference type="ARBA" id="ARBA00022723"/>
    </source>
</evidence>
<keyword evidence="6" id="KW-1185">Reference proteome</keyword>
<evidence type="ECO:0000256" key="2">
    <source>
        <dbReference type="ARBA" id="ARBA00023004"/>
    </source>
</evidence>
<feature type="domain" description="4Fe-4S ferredoxin-type" evidence="4">
    <location>
        <begin position="2"/>
        <end position="31"/>
    </location>
</feature>
<dbReference type="InterPro" id="IPR017900">
    <property type="entry name" value="4Fe4S_Fe_S_CS"/>
</dbReference>
<dbReference type="Gene3D" id="3.30.70.20">
    <property type="match status" value="1"/>
</dbReference>
<dbReference type="GeneID" id="83003176"/>
<feature type="domain" description="4Fe-4S ferredoxin-type" evidence="4">
    <location>
        <begin position="38"/>
        <end position="66"/>
    </location>
</feature>
<keyword evidence="1" id="KW-0479">Metal-binding</keyword>
<dbReference type="Proteomes" id="UP000284841">
    <property type="component" value="Unassembled WGS sequence"/>
</dbReference>
<protein>
    <submittedName>
        <fullName evidence="5">4Fe-4S dicluster domain-containing protein</fullName>
    </submittedName>
</protein>
<comment type="caution">
    <text evidence="5">The sequence shown here is derived from an EMBL/GenBank/DDBJ whole genome shotgun (WGS) entry which is preliminary data.</text>
</comment>
<dbReference type="RefSeq" id="WP_067534149.1">
    <property type="nucleotide sequence ID" value="NZ_AP025567.1"/>
</dbReference>
<evidence type="ECO:0000313" key="6">
    <source>
        <dbReference type="Proteomes" id="UP000284841"/>
    </source>
</evidence>
<evidence type="ECO:0000313" key="5">
    <source>
        <dbReference type="EMBL" id="RHJ87305.1"/>
    </source>
</evidence>